<sequence>MFLYSAPLKPPFRRKLCPGLGLLPLLLALPLAYADSTLDTIVVTATRTEKTVEEAPIRTEVVTAKEIERTHARTLKEALENVPGLQLREVHGKSGYELSLQGLTSDQVLILIDGMPISASTGSTVDLSQYLLAEVERIEVIKGAASAQYGSSAMGGVINVITRRIQPGFSGSVSGDVGSYGKQNVSGKSFDKGNAHGQARVEGGGERWRVRLDADVVDDSGFSVNPDAWSRQGDASRREQYGGRLAWLPKPDSELWVEGSTYTEDDEQRYQYYAPPHYIPQRKTEYIERDRLAAGGNWRFDSGVNVQLKGLDERYDSTTREYSNDYPIARRESEQRTRHVSAQVDLPVWHRQLWQFGADWHGESLSQTSNGASELGGDGDVTRSSRELFAQNDIIFDDVWEMVLGLRWQDDSDFGGHAAPKIALRGNVLRGGDWNGVLRASFGQGYRVPNLKERHYLFDHSSLGYMVLGNPDLKPESSNSWQFGGTLTFRQNLTLDLNLFLNDVKDLIQTDLEHYTVINGVAVYTYENIARARTRGVETSLRWQPLDSLDLSAAYTFTDARDLDTDQMLTRRPRSIARVGADWQALAATSVSLRGRYQSSELIDSVSNARSPGWSTWDLKINQALNRDTTVYFGVNNLFDEQRDFADANDFGPIVGRFIYLGARYTWGKTN</sequence>
<feature type="domain" description="TonB-dependent receptor-like beta-barrel" evidence="15">
    <location>
        <begin position="252"/>
        <end position="638"/>
    </location>
</feature>
<dbReference type="Pfam" id="PF07715">
    <property type="entry name" value="Plug"/>
    <property type="match status" value="1"/>
</dbReference>
<dbReference type="InterPro" id="IPR039426">
    <property type="entry name" value="TonB-dep_rcpt-like"/>
</dbReference>
<dbReference type="PROSITE" id="PS52016">
    <property type="entry name" value="TONB_DEPENDENT_REC_3"/>
    <property type="match status" value="1"/>
</dbReference>
<keyword evidence="9 17" id="KW-0675">Receptor</keyword>
<keyword evidence="6 14" id="KW-0732">Signal</keyword>
<dbReference type="InterPro" id="IPR000531">
    <property type="entry name" value="Beta-barrel_TonB"/>
</dbReference>
<evidence type="ECO:0000256" key="6">
    <source>
        <dbReference type="ARBA" id="ARBA00022729"/>
    </source>
</evidence>
<evidence type="ECO:0000256" key="12">
    <source>
        <dbReference type="PROSITE-ProRule" id="PRU10143"/>
    </source>
</evidence>
<evidence type="ECO:0000256" key="5">
    <source>
        <dbReference type="ARBA" id="ARBA00022692"/>
    </source>
</evidence>
<evidence type="ECO:0000256" key="10">
    <source>
        <dbReference type="ARBA" id="ARBA00023237"/>
    </source>
</evidence>
<dbReference type="RefSeq" id="WP_018747734.1">
    <property type="nucleotide sequence ID" value="NZ_BSOZ01000062.1"/>
</dbReference>
<keyword evidence="4 11" id="KW-1134">Transmembrane beta strand</keyword>
<evidence type="ECO:0000256" key="4">
    <source>
        <dbReference type="ARBA" id="ARBA00022452"/>
    </source>
</evidence>
<evidence type="ECO:0000256" key="2">
    <source>
        <dbReference type="ARBA" id="ARBA00009810"/>
    </source>
</evidence>
<evidence type="ECO:0000259" key="15">
    <source>
        <dbReference type="Pfam" id="PF00593"/>
    </source>
</evidence>
<dbReference type="Proteomes" id="UP001156836">
    <property type="component" value="Unassembled WGS sequence"/>
</dbReference>
<keyword evidence="10 11" id="KW-0998">Cell outer membrane</keyword>
<evidence type="ECO:0000256" key="3">
    <source>
        <dbReference type="ARBA" id="ARBA00022448"/>
    </source>
</evidence>
<comment type="subcellular location">
    <subcellularLocation>
        <location evidence="1 11">Cell outer membrane</location>
        <topology evidence="1 11">Multi-pass membrane protein</topology>
    </subcellularLocation>
</comment>
<comment type="similarity">
    <text evidence="2 11 13">Belongs to the TonB-dependent receptor family.</text>
</comment>
<evidence type="ECO:0000256" key="8">
    <source>
        <dbReference type="ARBA" id="ARBA00023136"/>
    </source>
</evidence>
<keyword evidence="3 11" id="KW-0813">Transport</keyword>
<dbReference type="InterPro" id="IPR037066">
    <property type="entry name" value="Plug_dom_sf"/>
</dbReference>
<dbReference type="Gene3D" id="2.40.170.20">
    <property type="entry name" value="TonB-dependent receptor, beta-barrel domain"/>
    <property type="match status" value="1"/>
</dbReference>
<keyword evidence="5 11" id="KW-0812">Transmembrane</keyword>
<accession>A0ABQ6BUR9</accession>
<feature type="short sequence motif" description="TonB box" evidence="12">
    <location>
        <begin position="40"/>
        <end position="46"/>
    </location>
</feature>
<feature type="signal peptide" evidence="14">
    <location>
        <begin position="1"/>
        <end position="34"/>
    </location>
</feature>
<reference evidence="18" key="1">
    <citation type="journal article" date="2019" name="Int. J. Syst. Evol. Microbiol.">
        <title>The Global Catalogue of Microorganisms (GCM) 10K type strain sequencing project: providing services to taxonomists for standard genome sequencing and annotation.</title>
        <authorList>
            <consortium name="The Broad Institute Genomics Platform"/>
            <consortium name="The Broad Institute Genome Sequencing Center for Infectious Disease"/>
            <person name="Wu L."/>
            <person name="Ma J."/>
        </authorList>
    </citation>
    <scope>NUCLEOTIDE SEQUENCE [LARGE SCALE GENOMIC DNA]</scope>
    <source>
        <strain evidence="18">NBRC 104970</strain>
    </source>
</reference>
<proteinExistence type="inferred from homology"/>
<dbReference type="InterPro" id="IPR012910">
    <property type="entry name" value="Plug_dom"/>
</dbReference>
<dbReference type="Pfam" id="PF00593">
    <property type="entry name" value="TonB_dep_Rec_b-barrel"/>
    <property type="match status" value="1"/>
</dbReference>
<evidence type="ECO:0000313" key="18">
    <source>
        <dbReference type="Proteomes" id="UP001156836"/>
    </source>
</evidence>
<evidence type="ECO:0000256" key="13">
    <source>
        <dbReference type="RuleBase" id="RU003357"/>
    </source>
</evidence>
<dbReference type="InterPro" id="IPR036942">
    <property type="entry name" value="Beta-barrel_TonB_sf"/>
</dbReference>
<comment type="caution">
    <text evidence="17">The sequence shown here is derived from an EMBL/GenBank/DDBJ whole genome shotgun (WGS) entry which is preliminary data.</text>
</comment>
<dbReference type="CDD" id="cd01347">
    <property type="entry name" value="ligand_gated_channel"/>
    <property type="match status" value="1"/>
</dbReference>
<dbReference type="Gene3D" id="2.170.130.10">
    <property type="entry name" value="TonB-dependent receptor, plug domain"/>
    <property type="match status" value="1"/>
</dbReference>
<evidence type="ECO:0000256" key="1">
    <source>
        <dbReference type="ARBA" id="ARBA00004571"/>
    </source>
</evidence>
<evidence type="ECO:0000256" key="9">
    <source>
        <dbReference type="ARBA" id="ARBA00023170"/>
    </source>
</evidence>
<evidence type="ECO:0000256" key="7">
    <source>
        <dbReference type="ARBA" id="ARBA00023077"/>
    </source>
</evidence>
<protein>
    <submittedName>
        <fullName evidence="17">TonB-dependent receptor</fullName>
    </submittedName>
</protein>
<evidence type="ECO:0000256" key="11">
    <source>
        <dbReference type="PROSITE-ProRule" id="PRU01360"/>
    </source>
</evidence>
<keyword evidence="7 12" id="KW-0798">TonB box</keyword>
<name>A0ABQ6BUR9_9NEIS</name>
<feature type="chain" id="PRO_5045358524" evidence="14">
    <location>
        <begin position="35"/>
        <end position="671"/>
    </location>
</feature>
<organism evidence="17 18">
    <name type="scientific">Chitiniphilus shinanonensis</name>
    <dbReference type="NCBI Taxonomy" id="553088"/>
    <lineage>
        <taxon>Bacteria</taxon>
        <taxon>Pseudomonadati</taxon>
        <taxon>Pseudomonadota</taxon>
        <taxon>Betaproteobacteria</taxon>
        <taxon>Neisseriales</taxon>
        <taxon>Chitinibacteraceae</taxon>
        <taxon>Chitiniphilus</taxon>
    </lineage>
</organism>
<evidence type="ECO:0000259" key="16">
    <source>
        <dbReference type="Pfam" id="PF07715"/>
    </source>
</evidence>
<dbReference type="PROSITE" id="PS00430">
    <property type="entry name" value="TONB_DEPENDENT_REC_1"/>
    <property type="match status" value="1"/>
</dbReference>
<keyword evidence="18" id="KW-1185">Reference proteome</keyword>
<dbReference type="PANTHER" id="PTHR30069:SF29">
    <property type="entry name" value="HEMOGLOBIN AND HEMOGLOBIN-HAPTOGLOBIN-BINDING PROTEIN 1-RELATED"/>
    <property type="match status" value="1"/>
</dbReference>
<dbReference type="SUPFAM" id="SSF56935">
    <property type="entry name" value="Porins"/>
    <property type="match status" value="1"/>
</dbReference>
<dbReference type="InterPro" id="IPR010916">
    <property type="entry name" value="TonB_box_CS"/>
</dbReference>
<feature type="domain" description="TonB-dependent receptor plug" evidence="16">
    <location>
        <begin position="52"/>
        <end position="157"/>
    </location>
</feature>
<dbReference type="EMBL" id="BSOZ01000062">
    <property type="protein sequence ID" value="GLS05738.1"/>
    <property type="molecule type" value="Genomic_DNA"/>
</dbReference>
<dbReference type="PANTHER" id="PTHR30069">
    <property type="entry name" value="TONB-DEPENDENT OUTER MEMBRANE RECEPTOR"/>
    <property type="match status" value="1"/>
</dbReference>
<gene>
    <name evidence="17" type="ORF">GCM10007860_28950</name>
</gene>
<keyword evidence="8 11" id="KW-0472">Membrane</keyword>
<evidence type="ECO:0000313" key="17">
    <source>
        <dbReference type="EMBL" id="GLS05738.1"/>
    </source>
</evidence>
<evidence type="ECO:0000256" key="14">
    <source>
        <dbReference type="SAM" id="SignalP"/>
    </source>
</evidence>